<proteinExistence type="predicted"/>
<evidence type="ECO:0000313" key="2">
    <source>
        <dbReference type="EMBL" id="KAJ7699682.1"/>
    </source>
</evidence>
<feature type="region of interest" description="Disordered" evidence="1">
    <location>
        <begin position="427"/>
        <end position="580"/>
    </location>
</feature>
<evidence type="ECO:0000256" key="1">
    <source>
        <dbReference type="SAM" id="MobiDB-lite"/>
    </source>
</evidence>
<feature type="compositionally biased region" description="Basic and acidic residues" evidence="1">
    <location>
        <begin position="498"/>
        <end position="520"/>
    </location>
</feature>
<dbReference type="AlphaFoldDB" id="A0AAD7DTY7"/>
<feature type="compositionally biased region" description="Polar residues" evidence="1">
    <location>
        <begin position="456"/>
        <end position="466"/>
    </location>
</feature>
<comment type="caution">
    <text evidence="2">The sequence shown here is derived from an EMBL/GenBank/DDBJ whole genome shotgun (WGS) entry which is preliminary data.</text>
</comment>
<evidence type="ECO:0000313" key="3">
    <source>
        <dbReference type="Proteomes" id="UP001215598"/>
    </source>
</evidence>
<gene>
    <name evidence="2" type="ORF">B0H16DRAFT_1749319</name>
</gene>
<feature type="compositionally biased region" description="Low complexity" evidence="1">
    <location>
        <begin position="523"/>
        <end position="544"/>
    </location>
</feature>
<sequence>MAFVSTVQFVLSPDAKPSVLKVFDYTKSPVWYNPREHWLSWIPTKPGPVLLEDPIGMLFDTRAVDVVEDYADVYDSDHQVEPRRAFAGYFLDQSWRNEAKLLARRLHRLSTALAASTDAYHYNPHTHEYGPVPDKLDEARLNSIHFRLEEAQDTANRAKRTILSLVGFLSWFQTVKDLRISGLPEEDIEFLHSLRLDERPKTGVIYRLYRDHPHANFPHLIKHGVPIHYPWTNEEKGHWRYLKWSPEFYEQVAELKEKAMGAPLDLSQLPSYDLWKDDLGRTDVFFQNLSAGRRGEVLTTFKPEWSYEIVDFHLHGARPLQHWNVIRAYSERFKGVALWTPGGTTCTFFRINPLQVDEPPFDRPRALLRVHELTDFATEEKGEAIPEVEAYYEASAAVKDLVKVLYAPVFGLKVFNSFNGGLEVARVPRSTSSTASSSSLAARLDMPERKPPGEASTVSAPMSVTRRSARDSDRGFSSRWAESMAQSHRRSSRSLSPRRGDAPESERRSRSRSRSQDRGRAMSIDSDGARSSRSSDSAHSGYASSRREYHSMSPVRRALSDAGSMRSSSAPAQDRTRRGYETEADVRYRVKVWAKNVLEEEPCIGPYDHIQWNQLWLNKCVLAFDKPEDALRMKTVATVNPNVTSIQEVLEISIRHGLPVPLYLPVDCVREFKDHLVSPLTLRTQGARYEPGYLDHPLSWKANGSALVYGQYEAGLQDLLSRDNAVAFIGLGGSLRYIAEKYNPDLVQRFARGPGLQVTQFGKGQMALFPHGGAETFFTRDRVSASEIGMLEGLIAGASPGSERTLWPSTTVIEAECPHWNGYLNAGLYAILENVGKDLDRRVYRWRTFGQWREYFRTGCKGIHTAGPKSTDEDFFIGGSIFDHAFPVNWQTVNVRDLEIPERFEPTSN</sequence>
<protein>
    <submittedName>
        <fullName evidence="2">Uncharacterized protein</fullName>
    </submittedName>
</protein>
<organism evidence="2 3">
    <name type="scientific">Mycena metata</name>
    <dbReference type="NCBI Taxonomy" id="1033252"/>
    <lineage>
        <taxon>Eukaryota</taxon>
        <taxon>Fungi</taxon>
        <taxon>Dikarya</taxon>
        <taxon>Basidiomycota</taxon>
        <taxon>Agaricomycotina</taxon>
        <taxon>Agaricomycetes</taxon>
        <taxon>Agaricomycetidae</taxon>
        <taxon>Agaricales</taxon>
        <taxon>Marasmiineae</taxon>
        <taxon>Mycenaceae</taxon>
        <taxon>Mycena</taxon>
    </lineage>
</organism>
<accession>A0AAD7DTY7</accession>
<keyword evidence="3" id="KW-1185">Reference proteome</keyword>
<reference evidence="2" key="1">
    <citation type="submission" date="2023-03" db="EMBL/GenBank/DDBJ databases">
        <title>Massive genome expansion in bonnet fungi (Mycena s.s.) driven by repeated elements and novel gene families across ecological guilds.</title>
        <authorList>
            <consortium name="Lawrence Berkeley National Laboratory"/>
            <person name="Harder C.B."/>
            <person name="Miyauchi S."/>
            <person name="Viragh M."/>
            <person name="Kuo A."/>
            <person name="Thoen E."/>
            <person name="Andreopoulos B."/>
            <person name="Lu D."/>
            <person name="Skrede I."/>
            <person name="Drula E."/>
            <person name="Henrissat B."/>
            <person name="Morin E."/>
            <person name="Kohler A."/>
            <person name="Barry K."/>
            <person name="LaButti K."/>
            <person name="Morin E."/>
            <person name="Salamov A."/>
            <person name="Lipzen A."/>
            <person name="Mereny Z."/>
            <person name="Hegedus B."/>
            <person name="Baldrian P."/>
            <person name="Stursova M."/>
            <person name="Weitz H."/>
            <person name="Taylor A."/>
            <person name="Grigoriev I.V."/>
            <person name="Nagy L.G."/>
            <person name="Martin F."/>
            <person name="Kauserud H."/>
        </authorList>
    </citation>
    <scope>NUCLEOTIDE SEQUENCE</scope>
    <source>
        <strain evidence="2">CBHHK182m</strain>
    </source>
</reference>
<feature type="compositionally biased region" description="Low complexity" evidence="1">
    <location>
        <begin position="429"/>
        <end position="444"/>
    </location>
</feature>
<dbReference type="EMBL" id="JARKIB010000568">
    <property type="protein sequence ID" value="KAJ7699682.1"/>
    <property type="molecule type" value="Genomic_DNA"/>
</dbReference>
<dbReference type="Proteomes" id="UP001215598">
    <property type="component" value="Unassembled WGS sequence"/>
</dbReference>
<name>A0AAD7DTY7_9AGAR</name>